<keyword evidence="2" id="KW-1185">Reference proteome</keyword>
<evidence type="ECO:0000313" key="1">
    <source>
        <dbReference type="EMBL" id="KAF2651606.1"/>
    </source>
</evidence>
<dbReference type="AlphaFoldDB" id="A0A6A6SV30"/>
<dbReference type="Proteomes" id="UP000799324">
    <property type="component" value="Unassembled WGS sequence"/>
</dbReference>
<protein>
    <submittedName>
        <fullName evidence="1">Uncharacterized protein</fullName>
    </submittedName>
</protein>
<organism evidence="1 2">
    <name type="scientific">Lophiostoma macrostomum CBS 122681</name>
    <dbReference type="NCBI Taxonomy" id="1314788"/>
    <lineage>
        <taxon>Eukaryota</taxon>
        <taxon>Fungi</taxon>
        <taxon>Dikarya</taxon>
        <taxon>Ascomycota</taxon>
        <taxon>Pezizomycotina</taxon>
        <taxon>Dothideomycetes</taxon>
        <taxon>Pleosporomycetidae</taxon>
        <taxon>Pleosporales</taxon>
        <taxon>Lophiostomataceae</taxon>
        <taxon>Lophiostoma</taxon>
    </lineage>
</organism>
<name>A0A6A6SV30_9PLEO</name>
<reference evidence="1" key="1">
    <citation type="journal article" date="2020" name="Stud. Mycol.">
        <title>101 Dothideomycetes genomes: a test case for predicting lifestyles and emergence of pathogens.</title>
        <authorList>
            <person name="Haridas S."/>
            <person name="Albert R."/>
            <person name="Binder M."/>
            <person name="Bloem J."/>
            <person name="Labutti K."/>
            <person name="Salamov A."/>
            <person name="Andreopoulos B."/>
            <person name="Baker S."/>
            <person name="Barry K."/>
            <person name="Bills G."/>
            <person name="Bluhm B."/>
            <person name="Cannon C."/>
            <person name="Castanera R."/>
            <person name="Culley D."/>
            <person name="Daum C."/>
            <person name="Ezra D."/>
            <person name="Gonzalez J."/>
            <person name="Henrissat B."/>
            <person name="Kuo A."/>
            <person name="Liang C."/>
            <person name="Lipzen A."/>
            <person name="Lutzoni F."/>
            <person name="Magnuson J."/>
            <person name="Mondo S."/>
            <person name="Nolan M."/>
            <person name="Ohm R."/>
            <person name="Pangilinan J."/>
            <person name="Park H.-J."/>
            <person name="Ramirez L."/>
            <person name="Alfaro M."/>
            <person name="Sun H."/>
            <person name="Tritt A."/>
            <person name="Yoshinaga Y."/>
            <person name="Zwiers L.-H."/>
            <person name="Turgeon B."/>
            <person name="Goodwin S."/>
            <person name="Spatafora J."/>
            <person name="Crous P."/>
            <person name="Grigoriev I."/>
        </authorList>
    </citation>
    <scope>NUCLEOTIDE SEQUENCE</scope>
    <source>
        <strain evidence="1">CBS 122681</strain>
    </source>
</reference>
<gene>
    <name evidence="1" type="ORF">K491DRAFT_696292</name>
</gene>
<evidence type="ECO:0000313" key="2">
    <source>
        <dbReference type="Proteomes" id="UP000799324"/>
    </source>
</evidence>
<dbReference type="EMBL" id="MU004421">
    <property type="protein sequence ID" value="KAF2651606.1"/>
    <property type="molecule type" value="Genomic_DNA"/>
</dbReference>
<sequence length="57" mass="6021">MTARRSSQSGISAPLCPRARPKFLVLSPVSAVVLGTATSTIVCVANRTRREDPPNLA</sequence>
<accession>A0A6A6SV30</accession>
<proteinExistence type="predicted"/>